<dbReference type="FunFam" id="2.30.110.10:FF:000004">
    <property type="entry name" value="Cellular repressor of E1A-stimulated genes 1"/>
    <property type="match status" value="1"/>
</dbReference>
<proteinExistence type="inferred from homology"/>
<evidence type="ECO:0000256" key="3">
    <source>
        <dbReference type="ARBA" id="ARBA00022525"/>
    </source>
</evidence>
<evidence type="ECO:0000259" key="6">
    <source>
        <dbReference type="Pfam" id="PF13883"/>
    </source>
</evidence>
<dbReference type="EMBL" id="OV651819">
    <property type="protein sequence ID" value="CAH1113709.1"/>
    <property type="molecule type" value="Genomic_DNA"/>
</dbReference>
<comment type="subcellular location">
    <subcellularLocation>
        <location evidence="1">Secreted</location>
    </subcellularLocation>
</comment>
<protein>
    <recommendedName>
        <fullName evidence="6">CREG-like beta-barrel domain-containing protein</fullName>
    </recommendedName>
</protein>
<dbReference type="AlphaFoldDB" id="A0A9P0D865"/>
<feature type="domain" description="CREG-like beta-barrel" evidence="6">
    <location>
        <begin position="15"/>
        <end position="165"/>
    </location>
</feature>
<keyword evidence="5" id="KW-0325">Glycoprotein</keyword>
<keyword evidence="8" id="KW-1185">Reference proteome</keyword>
<evidence type="ECO:0000256" key="2">
    <source>
        <dbReference type="ARBA" id="ARBA00009230"/>
    </source>
</evidence>
<evidence type="ECO:0000313" key="7">
    <source>
        <dbReference type="EMBL" id="CAH1113709.1"/>
    </source>
</evidence>
<evidence type="ECO:0000256" key="1">
    <source>
        <dbReference type="ARBA" id="ARBA00004613"/>
    </source>
</evidence>
<dbReference type="Gene3D" id="2.30.110.10">
    <property type="entry name" value="Electron Transport, Fmn-binding Protein, Chain A"/>
    <property type="match status" value="1"/>
</dbReference>
<evidence type="ECO:0000256" key="4">
    <source>
        <dbReference type="ARBA" id="ARBA00022729"/>
    </source>
</evidence>
<organism evidence="7 8">
    <name type="scientific">Psylliodes chrysocephalus</name>
    <dbReference type="NCBI Taxonomy" id="3402493"/>
    <lineage>
        <taxon>Eukaryota</taxon>
        <taxon>Metazoa</taxon>
        <taxon>Ecdysozoa</taxon>
        <taxon>Arthropoda</taxon>
        <taxon>Hexapoda</taxon>
        <taxon>Insecta</taxon>
        <taxon>Pterygota</taxon>
        <taxon>Neoptera</taxon>
        <taxon>Endopterygota</taxon>
        <taxon>Coleoptera</taxon>
        <taxon>Polyphaga</taxon>
        <taxon>Cucujiformia</taxon>
        <taxon>Chrysomeloidea</taxon>
        <taxon>Chrysomelidae</taxon>
        <taxon>Galerucinae</taxon>
        <taxon>Alticini</taxon>
        <taxon>Psylliodes</taxon>
    </lineage>
</organism>
<dbReference type="InterPro" id="IPR055343">
    <property type="entry name" value="CREG_beta-barrel"/>
</dbReference>
<sequence length="189" mass="21513">MFKDLITTLFYFLGWVSFATISTQSKIIGYPFVTLKSLSDGTKHNSTGVPYLYMTEMDVSGKDVKTNNKITIMATLAETSYCETENFDPQDPRCAKVLIIGKLIKIKESSPEYAFGKHALFDKHPSMKNWPVDHQFYVAKVDIEHIEVLDYFGGLKNVTIEDYFNPKITSIINLDVIFNNVSIIVIDDF</sequence>
<evidence type="ECO:0000313" key="8">
    <source>
        <dbReference type="Proteomes" id="UP001153636"/>
    </source>
</evidence>
<dbReference type="GO" id="GO:0005737">
    <property type="term" value="C:cytoplasm"/>
    <property type="evidence" value="ECO:0007669"/>
    <property type="project" value="UniProtKB-ARBA"/>
</dbReference>
<dbReference type="Proteomes" id="UP001153636">
    <property type="component" value="Chromosome 7"/>
</dbReference>
<dbReference type="InterPro" id="IPR012349">
    <property type="entry name" value="Split_barrel_FMN-bd"/>
</dbReference>
<comment type="similarity">
    <text evidence="2">Belongs to the CREG family.</text>
</comment>
<keyword evidence="3" id="KW-0964">Secreted</keyword>
<dbReference type="OrthoDB" id="46836at2759"/>
<dbReference type="PANTHER" id="PTHR13343:SF17">
    <property type="entry name" value="CELLULAR REPRESSOR OF E1A-STIMULATED GENES, ISOFORM A"/>
    <property type="match status" value="1"/>
</dbReference>
<dbReference type="GO" id="GO:0012505">
    <property type="term" value="C:endomembrane system"/>
    <property type="evidence" value="ECO:0007669"/>
    <property type="project" value="UniProtKB-ARBA"/>
</dbReference>
<name>A0A9P0D865_9CUCU</name>
<dbReference type="SUPFAM" id="SSF50475">
    <property type="entry name" value="FMN-binding split barrel"/>
    <property type="match status" value="1"/>
</dbReference>
<reference evidence="7" key="1">
    <citation type="submission" date="2022-01" db="EMBL/GenBank/DDBJ databases">
        <authorList>
            <person name="King R."/>
        </authorList>
    </citation>
    <scope>NUCLEOTIDE SEQUENCE</scope>
</reference>
<dbReference type="PANTHER" id="PTHR13343">
    <property type="entry name" value="CREG1 PROTEIN"/>
    <property type="match status" value="1"/>
</dbReference>
<evidence type="ECO:0000256" key="5">
    <source>
        <dbReference type="ARBA" id="ARBA00023180"/>
    </source>
</evidence>
<dbReference type="GO" id="GO:0005615">
    <property type="term" value="C:extracellular space"/>
    <property type="evidence" value="ECO:0007669"/>
    <property type="project" value="TreeGrafter"/>
</dbReference>
<dbReference type="Pfam" id="PF13883">
    <property type="entry name" value="CREG_beta-barrel"/>
    <property type="match status" value="1"/>
</dbReference>
<gene>
    <name evidence="7" type="ORF">PSYICH_LOCUS13491</name>
</gene>
<accession>A0A9P0D865</accession>
<keyword evidence="4" id="KW-0732">Signal</keyword>